<keyword evidence="7" id="KW-0732">Signal</keyword>
<dbReference type="EMBL" id="FNBN01000005">
    <property type="protein sequence ID" value="SDG61999.1"/>
    <property type="molecule type" value="Genomic_DNA"/>
</dbReference>
<dbReference type="SUPFAM" id="SSF55486">
    <property type="entry name" value="Metalloproteases ('zincins'), catalytic domain"/>
    <property type="match status" value="1"/>
</dbReference>
<name>A0A1G7VRF5_CHIFI</name>
<dbReference type="Proteomes" id="UP000199045">
    <property type="component" value="Unassembled WGS sequence"/>
</dbReference>
<gene>
    <name evidence="8" type="ORF">SAMN04488121_105221</name>
</gene>
<evidence type="ECO:0000256" key="3">
    <source>
        <dbReference type="ARBA" id="ARBA00022723"/>
    </source>
</evidence>
<dbReference type="PANTHER" id="PTHR15910">
    <property type="entry name" value="ARCHAEMETZINCIN"/>
    <property type="match status" value="1"/>
</dbReference>
<evidence type="ECO:0000313" key="8">
    <source>
        <dbReference type="EMBL" id="SDG61999.1"/>
    </source>
</evidence>
<keyword evidence="5" id="KW-0862">Zinc</keyword>
<dbReference type="GO" id="GO:0008237">
    <property type="term" value="F:metallopeptidase activity"/>
    <property type="evidence" value="ECO:0007669"/>
    <property type="project" value="UniProtKB-KW"/>
</dbReference>
<keyword evidence="2" id="KW-0645">Protease</keyword>
<organism evidence="8 9">
    <name type="scientific">Chitinophaga filiformis</name>
    <name type="common">Myxococcus filiformis</name>
    <name type="synonym">Flexibacter filiformis</name>
    <dbReference type="NCBI Taxonomy" id="104663"/>
    <lineage>
        <taxon>Bacteria</taxon>
        <taxon>Pseudomonadati</taxon>
        <taxon>Bacteroidota</taxon>
        <taxon>Chitinophagia</taxon>
        <taxon>Chitinophagales</taxon>
        <taxon>Chitinophagaceae</taxon>
        <taxon>Chitinophaga</taxon>
    </lineage>
</organism>
<dbReference type="InterPro" id="IPR024079">
    <property type="entry name" value="MetalloPept_cat_dom_sf"/>
</dbReference>
<dbReference type="GO" id="GO:0006508">
    <property type="term" value="P:proteolysis"/>
    <property type="evidence" value="ECO:0007669"/>
    <property type="project" value="UniProtKB-KW"/>
</dbReference>
<dbReference type="PANTHER" id="PTHR15910:SF1">
    <property type="entry name" value="ARCHAEMETZINCIN-2"/>
    <property type="match status" value="1"/>
</dbReference>
<comment type="cofactor">
    <cofactor evidence="1">
        <name>Zn(2+)</name>
        <dbReference type="ChEBI" id="CHEBI:29105"/>
    </cofactor>
</comment>
<evidence type="ECO:0000256" key="5">
    <source>
        <dbReference type="ARBA" id="ARBA00022833"/>
    </source>
</evidence>
<evidence type="ECO:0000256" key="7">
    <source>
        <dbReference type="SAM" id="SignalP"/>
    </source>
</evidence>
<accession>A0A1G7VRF5</accession>
<dbReference type="CDD" id="cd11375">
    <property type="entry name" value="Peptidase_M54"/>
    <property type="match status" value="1"/>
</dbReference>
<dbReference type="PROSITE" id="PS51257">
    <property type="entry name" value="PROKAR_LIPOPROTEIN"/>
    <property type="match status" value="1"/>
</dbReference>
<proteinExistence type="predicted"/>
<keyword evidence="6" id="KW-0482">Metalloprotease</keyword>
<evidence type="ECO:0000256" key="6">
    <source>
        <dbReference type="ARBA" id="ARBA00023049"/>
    </source>
</evidence>
<reference evidence="9" key="1">
    <citation type="submission" date="2016-10" db="EMBL/GenBank/DDBJ databases">
        <authorList>
            <person name="Varghese N."/>
            <person name="Submissions S."/>
        </authorList>
    </citation>
    <scope>NUCLEOTIDE SEQUENCE [LARGE SCALE GENOMIC DNA]</scope>
    <source>
        <strain evidence="9">DSM 527</strain>
    </source>
</reference>
<dbReference type="RefSeq" id="WP_089834876.1">
    <property type="nucleotide sequence ID" value="NZ_FNBN01000005.1"/>
</dbReference>
<feature type="chain" id="PRO_5011706984" evidence="7">
    <location>
        <begin position="25"/>
        <end position="302"/>
    </location>
</feature>
<dbReference type="GO" id="GO:0046872">
    <property type="term" value="F:metal ion binding"/>
    <property type="evidence" value="ECO:0007669"/>
    <property type="project" value="UniProtKB-KW"/>
</dbReference>
<evidence type="ECO:0000256" key="4">
    <source>
        <dbReference type="ARBA" id="ARBA00022801"/>
    </source>
</evidence>
<sequence>MTILCRPFSLTVFTLSLILTCSFASCISKEPADTNDPAYFNAIDGNDIPLTVPEAGDWRYSHNEKRQHLDAYKKSNPVRQGPNHSTIYLMPVGDFTDLQQAALKQVREYVEIFFQMRTVLLPAVTDSIATVVASREHDGHTQLLASYLLDSLLKGKCPSDGIALLALSAKDLYPKDSWNYVFGLASYTKRVGVSSIYRLQDEHLDTTNYKTCLRRLANISSHEIGHMFSIHHCVYASCVMNGSNGLRETDRSPLRLCSECQKKLFWNIAYNNRRRLKQLADFCKNNGLQHDWQIFKADQDAI</sequence>
<dbReference type="OrthoDB" id="9784246at2"/>
<dbReference type="Pfam" id="PF07998">
    <property type="entry name" value="Peptidase_M54"/>
    <property type="match status" value="1"/>
</dbReference>
<evidence type="ECO:0000313" key="9">
    <source>
        <dbReference type="Proteomes" id="UP000199045"/>
    </source>
</evidence>
<feature type="signal peptide" evidence="7">
    <location>
        <begin position="1"/>
        <end position="24"/>
    </location>
</feature>
<evidence type="ECO:0000256" key="2">
    <source>
        <dbReference type="ARBA" id="ARBA00022670"/>
    </source>
</evidence>
<dbReference type="STRING" id="104663.SAMN04488121_105221"/>
<keyword evidence="3" id="KW-0479">Metal-binding</keyword>
<dbReference type="InterPro" id="IPR012962">
    <property type="entry name" value="Pept_M54_archaemetzincn"/>
</dbReference>
<dbReference type="AlphaFoldDB" id="A0A1G7VRF5"/>
<keyword evidence="4" id="KW-0378">Hydrolase</keyword>
<dbReference type="Gene3D" id="3.40.390.10">
    <property type="entry name" value="Collagenase (Catalytic Domain)"/>
    <property type="match status" value="1"/>
</dbReference>
<evidence type="ECO:0000256" key="1">
    <source>
        <dbReference type="ARBA" id="ARBA00001947"/>
    </source>
</evidence>
<protein>
    <submittedName>
        <fullName evidence="8">Archaemetzincin</fullName>
    </submittedName>
</protein>